<dbReference type="Proteomes" id="UP000664167">
    <property type="component" value="Unassembled WGS sequence"/>
</dbReference>
<name>A0A939FD97_9ACTN</name>
<evidence type="ECO:0000313" key="2">
    <source>
        <dbReference type="EMBL" id="MBO0515994.1"/>
    </source>
</evidence>
<feature type="compositionally biased region" description="Low complexity" evidence="1">
    <location>
        <begin position="113"/>
        <end position="123"/>
    </location>
</feature>
<evidence type="ECO:0000313" key="3">
    <source>
        <dbReference type="Proteomes" id="UP000664167"/>
    </source>
</evidence>
<organism evidence="2 3">
    <name type="scientific">Streptomyces beijiangensis</name>
    <dbReference type="NCBI Taxonomy" id="163361"/>
    <lineage>
        <taxon>Bacteria</taxon>
        <taxon>Bacillati</taxon>
        <taxon>Actinomycetota</taxon>
        <taxon>Actinomycetes</taxon>
        <taxon>Kitasatosporales</taxon>
        <taxon>Streptomycetaceae</taxon>
        <taxon>Streptomyces</taxon>
    </lineage>
</organism>
<keyword evidence="3" id="KW-1185">Reference proteome</keyword>
<dbReference type="EMBL" id="JAFLRJ010000343">
    <property type="protein sequence ID" value="MBO0515994.1"/>
    <property type="molecule type" value="Genomic_DNA"/>
</dbReference>
<comment type="caution">
    <text evidence="2">The sequence shown here is derived from an EMBL/GenBank/DDBJ whole genome shotgun (WGS) entry which is preliminary data.</text>
</comment>
<protein>
    <submittedName>
        <fullName evidence="2">Uncharacterized protein</fullName>
    </submittedName>
</protein>
<feature type="compositionally biased region" description="Basic and acidic residues" evidence="1">
    <location>
        <begin position="88"/>
        <end position="101"/>
    </location>
</feature>
<dbReference type="AlphaFoldDB" id="A0A939FD97"/>
<sequence length="123" mass="11975">MPARLGLGEDRGEGRPVGIGEDLLGVLGNGCPDVVSQGAACFLVRLAPLQLSEDRGKSVVSGGLEVLSGLSGGVSLVGVVLRLVPPSGKDDRPDHGCDEGGKGAAIGAGGGVDDVAGGDPHGV</sequence>
<proteinExistence type="predicted"/>
<gene>
    <name evidence="2" type="ORF">J0695_30095</name>
</gene>
<evidence type="ECO:0000256" key="1">
    <source>
        <dbReference type="SAM" id="MobiDB-lite"/>
    </source>
</evidence>
<reference evidence="2" key="1">
    <citation type="submission" date="2021-03" db="EMBL/GenBank/DDBJ databases">
        <title>Streptomyces poriferae sp. nov., a novel marine sponge-derived Actinobacteria species with anti-MRSA activity.</title>
        <authorList>
            <person name="Sandoval-Powers M."/>
            <person name="Kralova S."/>
            <person name="Nguyen G.-S."/>
            <person name="Fawwal D."/>
            <person name="Degnes K."/>
            <person name="Klinkenberg G."/>
            <person name="Sletta H."/>
            <person name="Wentzel A."/>
            <person name="Liles M.R."/>
        </authorList>
    </citation>
    <scope>NUCLEOTIDE SEQUENCE</scope>
    <source>
        <strain evidence="2">DSM 41794</strain>
    </source>
</reference>
<feature type="non-terminal residue" evidence="2">
    <location>
        <position position="123"/>
    </location>
</feature>
<accession>A0A939FD97</accession>
<feature type="region of interest" description="Disordered" evidence="1">
    <location>
        <begin position="85"/>
        <end position="123"/>
    </location>
</feature>
<feature type="compositionally biased region" description="Gly residues" evidence="1">
    <location>
        <begin position="102"/>
        <end position="112"/>
    </location>
</feature>